<protein>
    <submittedName>
        <fullName evidence="1">Uncharacterized protein</fullName>
    </submittedName>
</protein>
<name>A0A4Y1RF05_PRUDU</name>
<dbReference type="EMBL" id="AP019300">
    <property type="protein sequence ID" value="BBH02468.1"/>
    <property type="molecule type" value="Genomic_DNA"/>
</dbReference>
<proteinExistence type="predicted"/>
<gene>
    <name evidence="1" type="ORF">Prudu_013026</name>
</gene>
<reference evidence="1" key="1">
    <citation type="journal article" date="2019" name="Science">
        <title>Mutation of a bHLH transcription factor allowed almond domestication.</title>
        <authorList>
            <person name="Sanchez-Perez R."/>
            <person name="Pavan S."/>
            <person name="Mazzeo R."/>
            <person name="Moldovan C."/>
            <person name="Aiese Cigliano R."/>
            <person name="Del Cueto J."/>
            <person name="Ricciardi F."/>
            <person name="Lotti C."/>
            <person name="Ricciardi L."/>
            <person name="Dicenta F."/>
            <person name="Lopez-Marques R.L."/>
            <person name="Lindberg Moller B."/>
        </authorList>
    </citation>
    <scope>NUCLEOTIDE SEQUENCE</scope>
</reference>
<accession>A0A4Y1RF05</accession>
<organism evidence="1">
    <name type="scientific">Prunus dulcis</name>
    <name type="common">Almond</name>
    <name type="synonym">Amygdalus dulcis</name>
    <dbReference type="NCBI Taxonomy" id="3755"/>
    <lineage>
        <taxon>Eukaryota</taxon>
        <taxon>Viridiplantae</taxon>
        <taxon>Streptophyta</taxon>
        <taxon>Embryophyta</taxon>
        <taxon>Tracheophyta</taxon>
        <taxon>Spermatophyta</taxon>
        <taxon>Magnoliopsida</taxon>
        <taxon>eudicotyledons</taxon>
        <taxon>Gunneridae</taxon>
        <taxon>Pentapetalae</taxon>
        <taxon>rosids</taxon>
        <taxon>fabids</taxon>
        <taxon>Rosales</taxon>
        <taxon>Rosaceae</taxon>
        <taxon>Amygdaloideae</taxon>
        <taxon>Amygdaleae</taxon>
        <taxon>Prunus</taxon>
    </lineage>
</organism>
<evidence type="ECO:0000313" key="1">
    <source>
        <dbReference type="EMBL" id="BBH02468.1"/>
    </source>
</evidence>
<sequence length="18" mass="2116">MAFSGEVRPRQGRRLVKK</sequence>
<dbReference type="AlphaFoldDB" id="A0A4Y1RF05"/>